<dbReference type="InterPro" id="IPR016197">
    <property type="entry name" value="Chromo-like_dom_sf"/>
</dbReference>
<dbReference type="Proteomes" id="UP000054928">
    <property type="component" value="Unassembled WGS sequence"/>
</dbReference>
<keyword evidence="3" id="KW-1185">Reference proteome</keyword>
<dbReference type="PROSITE" id="PS50013">
    <property type="entry name" value="CHROMO_2"/>
    <property type="match status" value="1"/>
</dbReference>
<dbReference type="STRING" id="4781.A0A0P1APN0"/>
<sequence>MLDTRGVSFNHAAKDMENKRAKFAARKVGPFEIIKMINPIVAKPRSSLSMKKNNQTFSVDVLLKYEPTPDKFFSRRIPKASKFVNNYSADQLQIIRRLLKKRQFNRQPEWLVQWHGETEEEASWEKEKDIRHIAHWNNLVVDFKQRQQKLKSVRM</sequence>
<protein>
    <submittedName>
        <fullName evidence="2">Chromo domain/shadow</fullName>
    </submittedName>
</protein>
<evidence type="ECO:0000259" key="1">
    <source>
        <dbReference type="PROSITE" id="PS50013"/>
    </source>
</evidence>
<dbReference type="GeneID" id="36408703"/>
<feature type="domain" description="Chromo" evidence="1">
    <location>
        <begin position="93"/>
        <end position="155"/>
    </location>
</feature>
<dbReference type="EMBL" id="CCYD01000667">
    <property type="protein sequence ID" value="CEG43453.1"/>
    <property type="molecule type" value="Genomic_DNA"/>
</dbReference>
<dbReference type="OrthoDB" id="167591at2759"/>
<evidence type="ECO:0000313" key="2">
    <source>
        <dbReference type="EMBL" id="CEG43453.1"/>
    </source>
</evidence>
<name>A0A0P1APN0_PLAHL</name>
<dbReference type="AlphaFoldDB" id="A0A0P1APN0"/>
<evidence type="ECO:0000313" key="3">
    <source>
        <dbReference type="Proteomes" id="UP000054928"/>
    </source>
</evidence>
<dbReference type="InterPro" id="IPR000953">
    <property type="entry name" value="Chromo/chromo_shadow_dom"/>
</dbReference>
<proteinExistence type="predicted"/>
<dbReference type="Gene3D" id="2.40.50.40">
    <property type="match status" value="1"/>
</dbReference>
<dbReference type="SUPFAM" id="SSF54160">
    <property type="entry name" value="Chromo domain-like"/>
    <property type="match status" value="1"/>
</dbReference>
<reference evidence="3" key="1">
    <citation type="submission" date="2014-09" db="EMBL/GenBank/DDBJ databases">
        <authorList>
            <person name="Sharma Rahul"/>
            <person name="Thines Marco"/>
        </authorList>
    </citation>
    <scope>NUCLEOTIDE SEQUENCE [LARGE SCALE GENOMIC DNA]</scope>
</reference>
<dbReference type="RefSeq" id="XP_024579822.1">
    <property type="nucleotide sequence ID" value="XM_024729445.1"/>
</dbReference>
<dbReference type="OMA" id="QFNRQPE"/>
<accession>A0A0P1APN0</accession>
<organism evidence="2 3">
    <name type="scientific">Plasmopara halstedii</name>
    <name type="common">Downy mildew of sunflower</name>
    <dbReference type="NCBI Taxonomy" id="4781"/>
    <lineage>
        <taxon>Eukaryota</taxon>
        <taxon>Sar</taxon>
        <taxon>Stramenopiles</taxon>
        <taxon>Oomycota</taxon>
        <taxon>Peronosporomycetes</taxon>
        <taxon>Peronosporales</taxon>
        <taxon>Peronosporaceae</taxon>
        <taxon>Plasmopara</taxon>
    </lineage>
</organism>